<evidence type="ECO:0000313" key="1">
    <source>
        <dbReference type="EMBL" id="KZX11164.1"/>
    </source>
</evidence>
<dbReference type="AlphaFoldDB" id="A0A165ZU50"/>
<dbReference type="OrthoDB" id="77597at2157"/>
<reference evidence="2" key="1">
    <citation type="journal article" date="2016" name="Genome Announc.">
        <title>Draft Genome Sequences of Methanobrevibacter curvatus DSM11111, Methanobrevibacter cuticularis DSM11139, Methanobrevibacter filiformis DSM11501, and Methanobrevibacter oralis DSM7256.</title>
        <authorList>
            <person name="Poehlein A."/>
            <person name="Seedorf H."/>
        </authorList>
    </citation>
    <scope>NUCLEOTIDE SEQUENCE [LARGE SCALE GENOMIC DNA]</scope>
    <source>
        <strain evidence="2">DSM 7256 / JCM 30027 / ZR</strain>
    </source>
</reference>
<dbReference type="STRING" id="66851.MBORA_16410"/>
<sequence length="90" mass="10473">MSDKQFKFSDFILEFSRFRTNEDKTRIGCQSIGDSLFVSTRKGEKYFKSLNVVCPECNSHDVVKNGTYSRKLIFLINGEQNCIVQKYKCI</sequence>
<keyword evidence="2" id="KW-1185">Reference proteome</keyword>
<name>A0A165ZU50_METOA</name>
<protein>
    <submittedName>
        <fullName evidence="1">Uncharacterized protein</fullName>
    </submittedName>
</protein>
<proteinExistence type="predicted"/>
<dbReference type="RefSeq" id="WP_156482712.1">
    <property type="nucleotide sequence ID" value="NZ_CABMAB010000034.1"/>
</dbReference>
<dbReference type="Proteomes" id="UP000077428">
    <property type="component" value="Unassembled WGS sequence"/>
</dbReference>
<organism evidence="1 2">
    <name type="scientific">Methanobrevibacter oralis</name>
    <dbReference type="NCBI Taxonomy" id="66851"/>
    <lineage>
        <taxon>Archaea</taxon>
        <taxon>Methanobacteriati</taxon>
        <taxon>Methanobacteriota</taxon>
        <taxon>Methanomada group</taxon>
        <taxon>Methanobacteria</taxon>
        <taxon>Methanobacteriales</taxon>
        <taxon>Methanobacteriaceae</taxon>
        <taxon>Methanobrevibacter</taxon>
    </lineage>
</organism>
<evidence type="ECO:0000313" key="2">
    <source>
        <dbReference type="Proteomes" id="UP000077428"/>
    </source>
</evidence>
<comment type="caution">
    <text evidence="1">The sequence shown here is derived from an EMBL/GenBank/DDBJ whole genome shotgun (WGS) entry which is preliminary data.</text>
</comment>
<gene>
    <name evidence="1" type="ORF">MBORA_16410</name>
</gene>
<dbReference type="PATRIC" id="fig|66851.6.peg.1784"/>
<accession>A0A165ZU50</accession>
<dbReference type="EMBL" id="LWMU01000094">
    <property type="protein sequence ID" value="KZX11164.1"/>
    <property type="molecule type" value="Genomic_DNA"/>
</dbReference>